<comment type="caution">
    <text evidence="2">The sequence shown here is derived from an EMBL/GenBank/DDBJ whole genome shotgun (WGS) entry which is preliminary data.</text>
</comment>
<dbReference type="Gene3D" id="1.10.472.10">
    <property type="entry name" value="Cyclin-like"/>
    <property type="match status" value="1"/>
</dbReference>
<feature type="region of interest" description="Disordered" evidence="1">
    <location>
        <begin position="262"/>
        <end position="333"/>
    </location>
</feature>
<dbReference type="CDD" id="cd20558">
    <property type="entry name" value="CYCLIN_ScPCL7-like"/>
    <property type="match status" value="1"/>
</dbReference>
<keyword evidence="3" id="KW-1185">Reference proteome</keyword>
<proteinExistence type="predicted"/>
<reference evidence="2 3" key="1">
    <citation type="submission" date="2024-09" db="EMBL/GenBank/DDBJ databases">
        <title>Rethinking Asexuality: The Enigmatic Case of Functional Sexual Genes in Lepraria (Stereocaulaceae).</title>
        <authorList>
            <person name="Doellman M."/>
            <person name="Sun Y."/>
            <person name="Barcenas-Pena A."/>
            <person name="Lumbsch H.T."/>
            <person name="Grewe F."/>
        </authorList>
    </citation>
    <scope>NUCLEOTIDE SEQUENCE [LARGE SCALE GENOMIC DNA]</scope>
    <source>
        <strain evidence="2 3">Mercado 3170</strain>
    </source>
</reference>
<feature type="region of interest" description="Disordered" evidence="1">
    <location>
        <begin position="1"/>
        <end position="72"/>
    </location>
</feature>
<evidence type="ECO:0008006" key="4">
    <source>
        <dbReference type="Google" id="ProtNLM"/>
    </source>
</evidence>
<feature type="compositionally biased region" description="Low complexity" evidence="1">
    <location>
        <begin position="281"/>
        <end position="295"/>
    </location>
</feature>
<feature type="compositionally biased region" description="Polar residues" evidence="1">
    <location>
        <begin position="30"/>
        <end position="44"/>
    </location>
</feature>
<evidence type="ECO:0000256" key="1">
    <source>
        <dbReference type="SAM" id="MobiDB-lite"/>
    </source>
</evidence>
<sequence length="443" mass="48704">MMVVGDVNQTSSTKSEPFHHPSHASHLRNDSTGPSPRGAQSTPSIAAPASQHAPHIRFRGAPPQEHPQQRSDHLYDQRNHLLAEDPHLATESAMPPPSPRLEPTHRSTLSLNGSIANSPSRIKVRDLGHIQSFASEEVLTRSRHPSRHSLRGRLVGGQQYEISSMPVGDIIEMVAGLLTKITTTNDRQHEHLHRNIPPPEGTSGLSPQASSVLAFHGKNVPSITIASYLSRIHKYCPTTYEVFLSLLVYFDRMTEMVNNGSFTTFPGDDQPVGEARREQRGSVSTTSSVTAGNSSPDTTPASYSYRAPTIVSPEGSDSSESPEMRPSSSVPQTLSDSDAYDLSHFFVVDSFNIHRLVIAGVTCASKFFSDVFYTNSRYAKVGGLPLNELNHLELQFLLLNDFRLSVPIEELDAYGTMLVEFYAREVLAQQQGHQTPEGLYMAT</sequence>
<evidence type="ECO:0000313" key="2">
    <source>
        <dbReference type="EMBL" id="KAL2046169.1"/>
    </source>
</evidence>
<gene>
    <name evidence="2" type="ORF">N7G274_001616</name>
</gene>
<dbReference type="Proteomes" id="UP001590950">
    <property type="component" value="Unassembled WGS sequence"/>
</dbReference>
<feature type="compositionally biased region" description="Low complexity" evidence="1">
    <location>
        <begin position="312"/>
        <end position="329"/>
    </location>
</feature>
<evidence type="ECO:0000313" key="3">
    <source>
        <dbReference type="Proteomes" id="UP001590950"/>
    </source>
</evidence>
<dbReference type="Pfam" id="PF08613">
    <property type="entry name" value="Cyclin"/>
    <property type="match status" value="2"/>
</dbReference>
<accession>A0ABR4AK67</accession>
<organism evidence="2 3">
    <name type="scientific">Stereocaulon virgatum</name>
    <dbReference type="NCBI Taxonomy" id="373712"/>
    <lineage>
        <taxon>Eukaryota</taxon>
        <taxon>Fungi</taxon>
        <taxon>Dikarya</taxon>
        <taxon>Ascomycota</taxon>
        <taxon>Pezizomycotina</taxon>
        <taxon>Lecanoromycetes</taxon>
        <taxon>OSLEUM clade</taxon>
        <taxon>Lecanoromycetidae</taxon>
        <taxon>Lecanorales</taxon>
        <taxon>Lecanorineae</taxon>
        <taxon>Stereocaulaceae</taxon>
        <taxon>Stereocaulon</taxon>
    </lineage>
</organism>
<name>A0ABR4AK67_9LECA</name>
<dbReference type="InterPro" id="IPR013922">
    <property type="entry name" value="Cyclin_PHO80-like"/>
</dbReference>
<protein>
    <recommendedName>
        <fullName evidence="4">Cyclin-domain-containing protein</fullName>
    </recommendedName>
</protein>
<dbReference type="PANTHER" id="PTHR15615:SF94">
    <property type="entry name" value="PHO85 CYCLIN-6-RELATED"/>
    <property type="match status" value="1"/>
</dbReference>
<dbReference type="PANTHER" id="PTHR15615">
    <property type="match status" value="1"/>
</dbReference>
<dbReference type="EMBL" id="JBEFKJ010000004">
    <property type="protein sequence ID" value="KAL2046169.1"/>
    <property type="molecule type" value="Genomic_DNA"/>
</dbReference>